<gene>
    <name evidence="1" type="primary">RNase H</name>
</gene>
<proteinExistence type="predicted"/>
<name>Q6QVK2_PHAVU</name>
<accession>Q6QVK2</accession>
<evidence type="ECO:0000313" key="1">
    <source>
        <dbReference type="EMBL" id="AAS18494.1"/>
    </source>
</evidence>
<feature type="non-terminal residue" evidence="1">
    <location>
        <position position="1"/>
    </location>
</feature>
<reference evidence="1" key="1">
    <citation type="journal article" date="2004" name="Genome">
        <title>Isolation and characterization of RNase LTR sequences of Ty1-copia retrotransposons in common bean (Phaseolus vulgaris L).</title>
        <authorList>
            <person name="Galindo L.M."/>
            <person name="Gaitan-Solis E."/>
            <person name="Baccam P."/>
            <person name="Tohme J."/>
        </authorList>
    </citation>
    <scope>NUCLEOTIDE SEQUENCE</scope>
</reference>
<dbReference type="AlphaFoldDB" id="Q6QVK2"/>
<sequence length="40" mass="4499">ADMLTKPLASAHFSTLKSKLGLTNIYSPALFLWPNFPFLF</sequence>
<organism evidence="1">
    <name type="scientific">Phaseolus vulgaris</name>
    <name type="common">Kidney bean</name>
    <name type="synonym">French bean</name>
    <dbReference type="NCBI Taxonomy" id="3885"/>
    <lineage>
        <taxon>Eukaryota</taxon>
        <taxon>Viridiplantae</taxon>
        <taxon>Streptophyta</taxon>
        <taxon>Embryophyta</taxon>
        <taxon>Tracheophyta</taxon>
        <taxon>Spermatophyta</taxon>
        <taxon>Magnoliopsida</taxon>
        <taxon>eudicotyledons</taxon>
        <taxon>Gunneridae</taxon>
        <taxon>Pentapetalae</taxon>
        <taxon>rosids</taxon>
        <taxon>fabids</taxon>
        <taxon>Fabales</taxon>
        <taxon>Fabaceae</taxon>
        <taxon>Papilionoideae</taxon>
        <taxon>50 kb inversion clade</taxon>
        <taxon>NPAAA clade</taxon>
        <taxon>indigoferoid/millettioid clade</taxon>
        <taxon>Phaseoleae</taxon>
        <taxon>Phaseolus</taxon>
    </lineage>
</organism>
<protein>
    <submittedName>
        <fullName evidence="1">Ribonuclease H</fullName>
    </submittedName>
</protein>
<dbReference type="EMBL" id="AY524197">
    <property type="protein sequence ID" value="AAS18494.1"/>
    <property type="molecule type" value="Genomic_DNA"/>
</dbReference>